<reference evidence="3" key="1">
    <citation type="journal article" date="2013" name="Science">
        <title>Comparative analysis of bat genomes provides insight into the evolution of flight and immunity.</title>
        <authorList>
            <person name="Zhang G."/>
            <person name="Cowled C."/>
            <person name="Shi Z."/>
            <person name="Huang Z."/>
            <person name="Bishop-Lilly K.A."/>
            <person name="Fang X."/>
            <person name="Wynne J.W."/>
            <person name="Xiong Z."/>
            <person name="Baker M.L."/>
            <person name="Zhao W."/>
            <person name="Tachedjian M."/>
            <person name="Zhu Y."/>
            <person name="Zhou P."/>
            <person name="Jiang X."/>
            <person name="Ng J."/>
            <person name="Yang L."/>
            <person name="Wu L."/>
            <person name="Xiao J."/>
            <person name="Feng Y."/>
            <person name="Chen Y."/>
            <person name="Sun X."/>
            <person name="Zhang Y."/>
            <person name="Marsh G.A."/>
            <person name="Crameri G."/>
            <person name="Broder C.C."/>
            <person name="Frey K.G."/>
            <person name="Wang L.F."/>
            <person name="Wang J."/>
        </authorList>
    </citation>
    <scope>NUCLEOTIDE SEQUENCE [LARGE SCALE GENOMIC DNA]</scope>
</reference>
<dbReference type="Proteomes" id="UP000010556">
    <property type="component" value="Unassembled WGS sequence"/>
</dbReference>
<name>L5LKM3_MYODS</name>
<feature type="region of interest" description="Disordered" evidence="1">
    <location>
        <begin position="1"/>
        <end position="73"/>
    </location>
</feature>
<feature type="compositionally biased region" description="Polar residues" evidence="1">
    <location>
        <begin position="1"/>
        <end position="13"/>
    </location>
</feature>
<evidence type="ECO:0000313" key="3">
    <source>
        <dbReference type="Proteomes" id="UP000010556"/>
    </source>
</evidence>
<dbReference type="EMBL" id="KB110951">
    <property type="protein sequence ID" value="ELK26605.1"/>
    <property type="molecule type" value="Genomic_DNA"/>
</dbReference>
<dbReference type="AlphaFoldDB" id="L5LKM3"/>
<evidence type="ECO:0000313" key="2">
    <source>
        <dbReference type="EMBL" id="ELK26605.1"/>
    </source>
</evidence>
<organism evidence="2 3">
    <name type="scientific">Myotis davidii</name>
    <name type="common">David's myotis</name>
    <dbReference type="NCBI Taxonomy" id="225400"/>
    <lineage>
        <taxon>Eukaryota</taxon>
        <taxon>Metazoa</taxon>
        <taxon>Chordata</taxon>
        <taxon>Craniata</taxon>
        <taxon>Vertebrata</taxon>
        <taxon>Euteleostomi</taxon>
        <taxon>Mammalia</taxon>
        <taxon>Eutheria</taxon>
        <taxon>Laurasiatheria</taxon>
        <taxon>Chiroptera</taxon>
        <taxon>Yangochiroptera</taxon>
        <taxon>Vespertilionidae</taxon>
        <taxon>Myotis</taxon>
    </lineage>
</organism>
<sequence>MALQNNIGGQESGSLPLPPLAAEPGSSSDDWKTVSESPPEQDFSEESFQNTRAEIPPGESDHRSCGQGKSFNL</sequence>
<evidence type="ECO:0000256" key="1">
    <source>
        <dbReference type="SAM" id="MobiDB-lite"/>
    </source>
</evidence>
<proteinExistence type="predicted"/>
<gene>
    <name evidence="2" type="ORF">MDA_GLEAN10019328</name>
</gene>
<keyword evidence="3" id="KW-1185">Reference proteome</keyword>
<accession>L5LKM3</accession>
<protein>
    <submittedName>
        <fullName evidence="2">Zinc finger protein 79</fullName>
    </submittedName>
</protein>